<gene>
    <name evidence="1" type="ORF">GOBAR_AA24729</name>
</gene>
<protein>
    <submittedName>
        <fullName evidence="1">Uncharacterized protein</fullName>
    </submittedName>
</protein>
<sequence>METRVVTLYGWALRRERLTMQEVAKHLKASKLVSDTTTLICWKSRCLLLKSQRRSLDAMTWELYTWSREKYVHEATMSSLRSKIPDDYLGVVCGKFALQPL</sequence>
<accession>A0A2P5WY26</accession>
<evidence type="ECO:0000313" key="1">
    <source>
        <dbReference type="EMBL" id="PPR95941.1"/>
    </source>
</evidence>
<proteinExistence type="predicted"/>
<dbReference type="AlphaFoldDB" id="A0A2P5WY26"/>
<dbReference type="Proteomes" id="UP000239757">
    <property type="component" value="Unassembled WGS sequence"/>
</dbReference>
<evidence type="ECO:0000313" key="2">
    <source>
        <dbReference type="Proteomes" id="UP000239757"/>
    </source>
</evidence>
<reference evidence="1 2" key="1">
    <citation type="submission" date="2015-01" db="EMBL/GenBank/DDBJ databases">
        <title>Genome of allotetraploid Gossypium barbadense reveals genomic plasticity and fiber elongation in cotton evolution.</title>
        <authorList>
            <person name="Chen X."/>
            <person name="Liu X."/>
            <person name="Zhao B."/>
            <person name="Zheng H."/>
            <person name="Hu Y."/>
            <person name="Lu G."/>
            <person name="Yang C."/>
            <person name="Chen J."/>
            <person name="Shan C."/>
            <person name="Zhang L."/>
            <person name="Zhou Y."/>
            <person name="Wang L."/>
            <person name="Guo W."/>
            <person name="Bai Y."/>
            <person name="Ruan J."/>
            <person name="Shangguan X."/>
            <person name="Mao Y."/>
            <person name="Jiang J."/>
            <person name="Zhu Y."/>
            <person name="Lei J."/>
            <person name="Kang H."/>
            <person name="Chen S."/>
            <person name="He X."/>
            <person name="Wang R."/>
            <person name="Wang Y."/>
            <person name="Chen J."/>
            <person name="Wang L."/>
            <person name="Yu S."/>
            <person name="Wang B."/>
            <person name="Wei J."/>
            <person name="Song S."/>
            <person name="Lu X."/>
            <person name="Gao Z."/>
            <person name="Gu W."/>
            <person name="Deng X."/>
            <person name="Ma D."/>
            <person name="Wang S."/>
            <person name="Liang W."/>
            <person name="Fang L."/>
            <person name="Cai C."/>
            <person name="Zhu X."/>
            <person name="Zhou B."/>
            <person name="Zhang Y."/>
            <person name="Chen Z."/>
            <person name="Xu S."/>
            <person name="Zhu R."/>
            <person name="Wang S."/>
            <person name="Zhang T."/>
            <person name="Zhao G."/>
        </authorList>
    </citation>
    <scope>NUCLEOTIDE SEQUENCE [LARGE SCALE GENOMIC DNA]</scope>
    <source>
        <strain evidence="2">cv. Xinhai21</strain>
        <tissue evidence="1">Leaf</tissue>
    </source>
</reference>
<dbReference type="EMBL" id="KZ666154">
    <property type="protein sequence ID" value="PPR95941.1"/>
    <property type="molecule type" value="Genomic_DNA"/>
</dbReference>
<organism evidence="1 2">
    <name type="scientific">Gossypium barbadense</name>
    <name type="common">Sea Island cotton</name>
    <name type="synonym">Hibiscus barbadensis</name>
    <dbReference type="NCBI Taxonomy" id="3634"/>
    <lineage>
        <taxon>Eukaryota</taxon>
        <taxon>Viridiplantae</taxon>
        <taxon>Streptophyta</taxon>
        <taxon>Embryophyta</taxon>
        <taxon>Tracheophyta</taxon>
        <taxon>Spermatophyta</taxon>
        <taxon>Magnoliopsida</taxon>
        <taxon>eudicotyledons</taxon>
        <taxon>Gunneridae</taxon>
        <taxon>Pentapetalae</taxon>
        <taxon>rosids</taxon>
        <taxon>malvids</taxon>
        <taxon>Malvales</taxon>
        <taxon>Malvaceae</taxon>
        <taxon>Malvoideae</taxon>
        <taxon>Gossypium</taxon>
    </lineage>
</organism>
<name>A0A2P5WY26_GOSBA</name>